<dbReference type="EMBL" id="ML986487">
    <property type="protein sequence ID" value="KAF2278710.1"/>
    <property type="molecule type" value="Genomic_DNA"/>
</dbReference>
<protein>
    <submittedName>
        <fullName evidence="2">Uncharacterized protein</fullName>
    </submittedName>
</protein>
<feature type="region of interest" description="Disordered" evidence="1">
    <location>
        <begin position="28"/>
        <end position="47"/>
    </location>
</feature>
<evidence type="ECO:0000313" key="3">
    <source>
        <dbReference type="Proteomes" id="UP000800097"/>
    </source>
</evidence>
<feature type="region of interest" description="Disordered" evidence="1">
    <location>
        <begin position="124"/>
        <end position="153"/>
    </location>
</feature>
<dbReference type="RefSeq" id="XP_033656249.1">
    <property type="nucleotide sequence ID" value="XM_033799612.1"/>
</dbReference>
<name>A0A6A6JPY3_WESOR</name>
<gene>
    <name evidence="2" type="ORF">EI97DRAFT_440239</name>
</gene>
<dbReference type="GeneID" id="54552787"/>
<dbReference type="Proteomes" id="UP000800097">
    <property type="component" value="Unassembled WGS sequence"/>
</dbReference>
<sequence length="153" mass="17073">MVPQPIYRFIDSSRNVIEYDFDPSLRSENGDGPISLERKSRRATHSDLSSLLYPEPKAGDELFRYIAQDGAEVSYQYDPGSTNGKDYVVVVVRTPENWRKMMRREENLAYKGVGDWTPPVPVQASAGMGMPTAAGKGEKMPSGNRRDSAINVD</sequence>
<evidence type="ECO:0000313" key="2">
    <source>
        <dbReference type="EMBL" id="KAF2278710.1"/>
    </source>
</evidence>
<keyword evidence="3" id="KW-1185">Reference proteome</keyword>
<evidence type="ECO:0000256" key="1">
    <source>
        <dbReference type="SAM" id="MobiDB-lite"/>
    </source>
</evidence>
<proteinExistence type="predicted"/>
<accession>A0A6A6JPY3</accession>
<dbReference type="AlphaFoldDB" id="A0A6A6JPY3"/>
<dbReference type="OrthoDB" id="3779880at2759"/>
<reference evidence="2" key="1">
    <citation type="journal article" date="2020" name="Stud. Mycol.">
        <title>101 Dothideomycetes genomes: a test case for predicting lifestyles and emergence of pathogens.</title>
        <authorList>
            <person name="Haridas S."/>
            <person name="Albert R."/>
            <person name="Binder M."/>
            <person name="Bloem J."/>
            <person name="Labutti K."/>
            <person name="Salamov A."/>
            <person name="Andreopoulos B."/>
            <person name="Baker S."/>
            <person name="Barry K."/>
            <person name="Bills G."/>
            <person name="Bluhm B."/>
            <person name="Cannon C."/>
            <person name="Castanera R."/>
            <person name="Culley D."/>
            <person name="Daum C."/>
            <person name="Ezra D."/>
            <person name="Gonzalez J."/>
            <person name="Henrissat B."/>
            <person name="Kuo A."/>
            <person name="Liang C."/>
            <person name="Lipzen A."/>
            <person name="Lutzoni F."/>
            <person name="Magnuson J."/>
            <person name="Mondo S."/>
            <person name="Nolan M."/>
            <person name="Ohm R."/>
            <person name="Pangilinan J."/>
            <person name="Park H.-J."/>
            <person name="Ramirez L."/>
            <person name="Alfaro M."/>
            <person name="Sun H."/>
            <person name="Tritt A."/>
            <person name="Yoshinaga Y."/>
            <person name="Zwiers L.-H."/>
            <person name="Turgeon B."/>
            <person name="Goodwin S."/>
            <person name="Spatafora J."/>
            <person name="Crous P."/>
            <person name="Grigoriev I."/>
        </authorList>
    </citation>
    <scope>NUCLEOTIDE SEQUENCE</scope>
    <source>
        <strain evidence="2">CBS 379.55</strain>
    </source>
</reference>
<feature type="compositionally biased region" description="Basic and acidic residues" evidence="1">
    <location>
        <begin position="136"/>
        <end position="153"/>
    </location>
</feature>
<organism evidence="2 3">
    <name type="scientific">Westerdykella ornata</name>
    <dbReference type="NCBI Taxonomy" id="318751"/>
    <lineage>
        <taxon>Eukaryota</taxon>
        <taxon>Fungi</taxon>
        <taxon>Dikarya</taxon>
        <taxon>Ascomycota</taxon>
        <taxon>Pezizomycotina</taxon>
        <taxon>Dothideomycetes</taxon>
        <taxon>Pleosporomycetidae</taxon>
        <taxon>Pleosporales</taxon>
        <taxon>Sporormiaceae</taxon>
        <taxon>Westerdykella</taxon>
    </lineage>
</organism>